<reference evidence="3 4" key="1">
    <citation type="submission" date="2018-05" db="EMBL/GenBank/DDBJ databases">
        <title>Draft genome sequence of Scytalidium lignicola DSM 105466, a ubiquitous saprotrophic fungus.</title>
        <authorList>
            <person name="Buettner E."/>
            <person name="Gebauer A.M."/>
            <person name="Hofrichter M."/>
            <person name="Liers C."/>
            <person name="Kellner H."/>
        </authorList>
    </citation>
    <scope>NUCLEOTIDE SEQUENCE [LARGE SCALE GENOMIC DNA]</scope>
    <source>
        <strain evidence="3 4">DSM 105466</strain>
    </source>
</reference>
<evidence type="ECO:0000256" key="2">
    <source>
        <dbReference type="SAM" id="MobiDB-lite"/>
    </source>
</evidence>
<evidence type="ECO:0000256" key="1">
    <source>
        <dbReference type="ARBA" id="ARBA00025758"/>
    </source>
</evidence>
<keyword evidence="4" id="KW-1185">Reference proteome</keyword>
<dbReference type="Gene3D" id="1.20.58.1070">
    <property type="match status" value="1"/>
</dbReference>
<sequence length="480" mass="53496">MAGTKRKRDHDNSNTGPGTRSRPAVEPRIDPTYGQRSALPGLDDDTLDGGDNELQYDEEGMQALMYLRAVRKEATAIPNILVAPKDPNAEIDHSIYSNGVGDSRGWYHDGAYAAAPDNHIEISDEDEEGYEEGGESRIDPQTAYFDAILARFETLRERLSRRPPVDILNRLDNDHPTHVPRLNTELSRAWRWRFRNVDPLSAQLAAMDKSSILRLLGLLTTGRILKRGEDVDARVSRWAWGLLARLPERGELVSEEIGVVRELGKRAVLLGVWLKDEKAWEEGIEEVEREFEEGDDDDSGVHEGPIEEGGEVEEMVNEDEIEVEEDLEEAMIEEDEEIGEPIEDQEAIGAADQDYVIEKTALVGEGTKDTIIATSEAITFQQLTSTDDIAAAKAALLEKLQTNHSEDTIPSQTTHKAEVEKRPSIPEAQGSILPDPQAAARQNTHATVDMILTVAGELYGQRDLLEFREIWETDSTETAL</sequence>
<dbReference type="OMA" id="HQNSGID"/>
<feature type="non-terminal residue" evidence="3">
    <location>
        <position position="1"/>
    </location>
</feature>
<proteinExistence type="inferred from homology"/>
<gene>
    <name evidence="3" type="ORF">B7463_g9167</name>
</gene>
<feature type="non-terminal residue" evidence="3">
    <location>
        <position position="480"/>
    </location>
</feature>
<dbReference type="STRING" id="5539.A0A3E2H195"/>
<dbReference type="GO" id="GO:0032797">
    <property type="term" value="C:SMN complex"/>
    <property type="evidence" value="ECO:0007669"/>
    <property type="project" value="TreeGrafter"/>
</dbReference>
<protein>
    <submittedName>
        <fullName evidence="3">Uncharacterized protein</fullName>
    </submittedName>
</protein>
<dbReference type="OrthoDB" id="428895at2759"/>
<comment type="similarity">
    <text evidence="1">Belongs to the gemin-2 family.</text>
</comment>
<feature type="compositionally biased region" description="Acidic residues" evidence="2">
    <location>
        <begin position="42"/>
        <end position="53"/>
    </location>
</feature>
<dbReference type="EMBL" id="NCSJ02000219">
    <property type="protein sequence ID" value="RFU27168.1"/>
    <property type="molecule type" value="Genomic_DNA"/>
</dbReference>
<comment type="caution">
    <text evidence="3">The sequence shown here is derived from an EMBL/GenBank/DDBJ whole genome shotgun (WGS) entry which is preliminary data.</text>
</comment>
<dbReference type="Pfam" id="PF04938">
    <property type="entry name" value="SIP1"/>
    <property type="match status" value="1"/>
</dbReference>
<dbReference type="PANTHER" id="PTHR12794">
    <property type="entry name" value="GEMIN2"/>
    <property type="match status" value="1"/>
</dbReference>
<name>A0A3E2H195_SCYLI</name>
<dbReference type="AlphaFoldDB" id="A0A3E2H195"/>
<organism evidence="3 4">
    <name type="scientific">Scytalidium lignicola</name>
    <name type="common">Hyphomycete</name>
    <dbReference type="NCBI Taxonomy" id="5539"/>
    <lineage>
        <taxon>Eukaryota</taxon>
        <taxon>Fungi</taxon>
        <taxon>Dikarya</taxon>
        <taxon>Ascomycota</taxon>
        <taxon>Pezizomycotina</taxon>
        <taxon>Leotiomycetes</taxon>
        <taxon>Leotiomycetes incertae sedis</taxon>
        <taxon>Scytalidium</taxon>
    </lineage>
</organism>
<evidence type="ECO:0000313" key="3">
    <source>
        <dbReference type="EMBL" id="RFU27168.1"/>
    </source>
</evidence>
<dbReference type="Proteomes" id="UP000258309">
    <property type="component" value="Unassembled WGS sequence"/>
</dbReference>
<dbReference type="InterPro" id="IPR035426">
    <property type="entry name" value="Gemin2/Brr1"/>
</dbReference>
<feature type="region of interest" description="Disordered" evidence="2">
    <location>
        <begin position="1"/>
        <end position="53"/>
    </location>
</feature>
<dbReference type="PANTHER" id="PTHR12794:SF0">
    <property type="entry name" value="GEM-ASSOCIATED PROTEIN 2"/>
    <property type="match status" value="1"/>
</dbReference>
<evidence type="ECO:0000313" key="4">
    <source>
        <dbReference type="Proteomes" id="UP000258309"/>
    </source>
</evidence>
<dbReference type="GO" id="GO:0000387">
    <property type="term" value="P:spliceosomal snRNP assembly"/>
    <property type="evidence" value="ECO:0007669"/>
    <property type="project" value="InterPro"/>
</dbReference>
<accession>A0A3E2H195</accession>
<dbReference type="GO" id="GO:0005634">
    <property type="term" value="C:nucleus"/>
    <property type="evidence" value="ECO:0007669"/>
    <property type="project" value="TreeGrafter"/>
</dbReference>